<organism evidence="1 2">
    <name type="scientific">Actinoplanes sichuanensis</name>
    <dbReference type="NCBI Taxonomy" id="512349"/>
    <lineage>
        <taxon>Bacteria</taxon>
        <taxon>Bacillati</taxon>
        <taxon>Actinomycetota</taxon>
        <taxon>Actinomycetes</taxon>
        <taxon>Micromonosporales</taxon>
        <taxon>Micromonosporaceae</taxon>
        <taxon>Actinoplanes</taxon>
    </lineage>
</organism>
<sequence>MREELPADERVEFWRRRRDLTSSHRCDDYTEGEPHDSVQEIAAALRIDVPLLMGRDPQPQPLDVSDPIGENLDRVREFLERSDAMGPGPGTAVPSLAAITMMLRDAWQAYRHAEYDTLMAALPRLLRGAAVSDRSRVGGPEGAEASRLLSQAYQVTAAALRKLGEYHLSWLTADRAIEAAGRGRDRLLAATAARFVSAALLAIGRPAAAFNLTMAVTRAFPEGGGPDPVIGGSLLLQSAAAAARMGDTAATRGLLSSAGAVATRLGCDADRYWTRFGPTAVELSRASAAVDLGDGGQAISVHHRLPPSRLDDLPREQHAGHYLTLARAYLQVGGIGRAARALDTSTRIAPGEAHSPLHQAIRLQIRTA</sequence>
<gene>
    <name evidence="1" type="ORF">ACFQ5G_20285</name>
</gene>
<dbReference type="RefSeq" id="WP_317795008.1">
    <property type="nucleotide sequence ID" value="NZ_AP028461.1"/>
</dbReference>
<comment type="caution">
    <text evidence="1">The sequence shown here is derived from an EMBL/GenBank/DDBJ whole genome shotgun (WGS) entry which is preliminary data.</text>
</comment>
<proteinExistence type="predicted"/>
<evidence type="ECO:0000313" key="2">
    <source>
        <dbReference type="Proteomes" id="UP001597183"/>
    </source>
</evidence>
<evidence type="ECO:0000313" key="1">
    <source>
        <dbReference type="EMBL" id="MFD1367699.1"/>
    </source>
</evidence>
<reference evidence="2" key="1">
    <citation type="journal article" date="2019" name="Int. J. Syst. Evol. Microbiol.">
        <title>The Global Catalogue of Microorganisms (GCM) 10K type strain sequencing project: providing services to taxonomists for standard genome sequencing and annotation.</title>
        <authorList>
            <consortium name="The Broad Institute Genomics Platform"/>
            <consortium name="The Broad Institute Genome Sequencing Center for Infectious Disease"/>
            <person name="Wu L."/>
            <person name="Ma J."/>
        </authorList>
    </citation>
    <scope>NUCLEOTIDE SEQUENCE [LARGE SCALE GENOMIC DNA]</scope>
    <source>
        <strain evidence="2">CCM 7526</strain>
    </source>
</reference>
<name>A0ABW4AAU1_9ACTN</name>
<dbReference type="EMBL" id="JBHTMK010000029">
    <property type="protein sequence ID" value="MFD1367699.1"/>
    <property type="molecule type" value="Genomic_DNA"/>
</dbReference>
<dbReference type="Proteomes" id="UP001597183">
    <property type="component" value="Unassembled WGS sequence"/>
</dbReference>
<keyword evidence="2" id="KW-1185">Reference proteome</keyword>
<dbReference type="SUPFAM" id="SSF48452">
    <property type="entry name" value="TPR-like"/>
    <property type="match status" value="1"/>
</dbReference>
<accession>A0ABW4AAU1</accession>
<protein>
    <submittedName>
        <fullName evidence="1">Transcriptional regulator</fullName>
    </submittedName>
</protein>
<dbReference type="InterPro" id="IPR011990">
    <property type="entry name" value="TPR-like_helical_dom_sf"/>
</dbReference>